<accession>A0A0C3C4M6</accession>
<dbReference type="SMART" id="SM00066">
    <property type="entry name" value="GAL4"/>
    <property type="match status" value="1"/>
</dbReference>
<dbReference type="InterPro" id="IPR050815">
    <property type="entry name" value="TF_fung"/>
</dbReference>
<dbReference type="InParanoid" id="A0A0C3C4M6"/>
<gene>
    <name evidence="8" type="ORF">OIDMADRAFT_172942</name>
</gene>
<protein>
    <recommendedName>
        <fullName evidence="7">Zn(2)-C6 fungal-type domain-containing protein</fullName>
    </recommendedName>
</protein>
<dbReference type="AlphaFoldDB" id="A0A0C3C4M6"/>
<keyword evidence="9" id="KW-1185">Reference proteome</keyword>
<dbReference type="GO" id="GO:0006351">
    <property type="term" value="P:DNA-templated transcription"/>
    <property type="evidence" value="ECO:0007669"/>
    <property type="project" value="InterPro"/>
</dbReference>
<evidence type="ECO:0000256" key="2">
    <source>
        <dbReference type="ARBA" id="ARBA00022723"/>
    </source>
</evidence>
<evidence type="ECO:0000256" key="3">
    <source>
        <dbReference type="ARBA" id="ARBA00023015"/>
    </source>
</evidence>
<evidence type="ECO:0000313" key="8">
    <source>
        <dbReference type="EMBL" id="KIM93853.1"/>
    </source>
</evidence>
<keyword evidence="2" id="KW-0479">Metal-binding</keyword>
<keyword evidence="5" id="KW-0539">Nucleus</keyword>
<dbReference type="GO" id="GO:0005634">
    <property type="term" value="C:nucleus"/>
    <property type="evidence" value="ECO:0007669"/>
    <property type="project" value="UniProtKB-SubCell"/>
</dbReference>
<keyword evidence="3" id="KW-0805">Transcription regulation</keyword>
<evidence type="ECO:0000256" key="1">
    <source>
        <dbReference type="ARBA" id="ARBA00004123"/>
    </source>
</evidence>
<keyword evidence="4" id="KW-0804">Transcription</keyword>
<dbReference type="InterPro" id="IPR007219">
    <property type="entry name" value="XnlR_reg_dom"/>
</dbReference>
<dbReference type="InterPro" id="IPR036864">
    <property type="entry name" value="Zn2-C6_fun-type_DNA-bd_sf"/>
</dbReference>
<evidence type="ECO:0000256" key="5">
    <source>
        <dbReference type="ARBA" id="ARBA00023242"/>
    </source>
</evidence>
<feature type="region of interest" description="Disordered" evidence="6">
    <location>
        <begin position="54"/>
        <end position="83"/>
    </location>
</feature>
<sequence>MSTSRGMITLRRADRACTACRIYKRKCDKLLPSCSICSSRSWVCDYSQSNRDRHGTYRQHPVQRGQSEIPLTHSTTSHHNPEDTVNPVAALDKSWVTRVDFPAVFFIDPHVFQHCQVQVPPANPISPSFPLCYLGTEAEIKKYVSSFFNGVHRWLSFISEERFSTYLAKPLLEYRADLACLLLCIRMILWVPSSQSKDPRTDIYLAAKQGFSNMETSSILSIQTLQAGLLISLYEIGHAMYPSAYLSVGTCARYGYALGIGTKNSIQICRPFTREELEERRRVLWAIIVLDRLINLSSPARPLAIQDLKSAESMPLYDDSRTTALANSFDQNSQLARDRGCFVLVVEGTKLLSQVLDHVAAYYVSNDNQRGDEAQRQLQEEEDELQLSHTIILTLCSALLALYEQYIALGRDREDGPERYGRANASIETISEKIITQCKSLLTSSSANFESISPYLLHCIYKVAVVLIHRRDESITNNAASEHIRILINTLRVLDQRWRAAGTYLQILEAREIIAGI</sequence>
<dbReference type="PANTHER" id="PTHR47338">
    <property type="entry name" value="ZN(II)2CYS6 TRANSCRIPTION FACTOR (EUROFUNG)-RELATED"/>
    <property type="match status" value="1"/>
</dbReference>
<evidence type="ECO:0000259" key="7">
    <source>
        <dbReference type="PROSITE" id="PS50048"/>
    </source>
</evidence>
<dbReference type="CDD" id="cd12148">
    <property type="entry name" value="fungal_TF_MHR"/>
    <property type="match status" value="1"/>
</dbReference>
<dbReference type="InterPro" id="IPR001138">
    <property type="entry name" value="Zn2Cys6_DnaBD"/>
</dbReference>
<dbReference type="Pfam" id="PF00172">
    <property type="entry name" value="Zn_clus"/>
    <property type="match status" value="1"/>
</dbReference>
<evidence type="ECO:0000256" key="4">
    <source>
        <dbReference type="ARBA" id="ARBA00023163"/>
    </source>
</evidence>
<dbReference type="Proteomes" id="UP000054321">
    <property type="component" value="Unassembled WGS sequence"/>
</dbReference>
<comment type="subcellular location">
    <subcellularLocation>
        <location evidence="1">Nucleus</location>
    </subcellularLocation>
</comment>
<dbReference type="PROSITE" id="PS00463">
    <property type="entry name" value="ZN2_CY6_FUNGAL_1"/>
    <property type="match status" value="1"/>
</dbReference>
<proteinExistence type="predicted"/>
<dbReference type="EMBL" id="KN832892">
    <property type="protein sequence ID" value="KIM93853.1"/>
    <property type="molecule type" value="Genomic_DNA"/>
</dbReference>
<dbReference type="Pfam" id="PF04082">
    <property type="entry name" value="Fungal_trans"/>
    <property type="match status" value="1"/>
</dbReference>
<dbReference type="GO" id="GO:0008270">
    <property type="term" value="F:zinc ion binding"/>
    <property type="evidence" value="ECO:0007669"/>
    <property type="project" value="InterPro"/>
</dbReference>
<dbReference type="HOGENOM" id="CLU_023880_2_0_1"/>
<dbReference type="Gene3D" id="4.10.240.10">
    <property type="entry name" value="Zn(2)-C6 fungal-type DNA-binding domain"/>
    <property type="match status" value="1"/>
</dbReference>
<dbReference type="PANTHER" id="PTHR47338:SF20">
    <property type="entry name" value="ZN(II)2CYS6 TRANSCRIPTION FACTOR (EUROFUNG)"/>
    <property type="match status" value="1"/>
</dbReference>
<dbReference type="GO" id="GO:0003677">
    <property type="term" value="F:DNA binding"/>
    <property type="evidence" value="ECO:0007669"/>
    <property type="project" value="InterPro"/>
</dbReference>
<organism evidence="8 9">
    <name type="scientific">Oidiodendron maius (strain Zn)</name>
    <dbReference type="NCBI Taxonomy" id="913774"/>
    <lineage>
        <taxon>Eukaryota</taxon>
        <taxon>Fungi</taxon>
        <taxon>Dikarya</taxon>
        <taxon>Ascomycota</taxon>
        <taxon>Pezizomycotina</taxon>
        <taxon>Leotiomycetes</taxon>
        <taxon>Leotiomycetes incertae sedis</taxon>
        <taxon>Myxotrichaceae</taxon>
        <taxon>Oidiodendron</taxon>
    </lineage>
</organism>
<reference evidence="8 9" key="1">
    <citation type="submission" date="2014-04" db="EMBL/GenBank/DDBJ databases">
        <authorList>
            <consortium name="DOE Joint Genome Institute"/>
            <person name="Kuo A."/>
            <person name="Martino E."/>
            <person name="Perotto S."/>
            <person name="Kohler A."/>
            <person name="Nagy L.G."/>
            <person name="Floudas D."/>
            <person name="Copeland A."/>
            <person name="Barry K.W."/>
            <person name="Cichocki N."/>
            <person name="Veneault-Fourrey C."/>
            <person name="LaButti K."/>
            <person name="Lindquist E.A."/>
            <person name="Lipzen A."/>
            <person name="Lundell T."/>
            <person name="Morin E."/>
            <person name="Murat C."/>
            <person name="Sun H."/>
            <person name="Tunlid A."/>
            <person name="Henrissat B."/>
            <person name="Grigoriev I.V."/>
            <person name="Hibbett D.S."/>
            <person name="Martin F."/>
            <person name="Nordberg H.P."/>
            <person name="Cantor M.N."/>
            <person name="Hua S.X."/>
        </authorList>
    </citation>
    <scope>NUCLEOTIDE SEQUENCE [LARGE SCALE GENOMIC DNA]</scope>
    <source>
        <strain evidence="8 9">Zn</strain>
    </source>
</reference>
<dbReference type="PROSITE" id="PS50048">
    <property type="entry name" value="ZN2_CY6_FUNGAL_2"/>
    <property type="match status" value="1"/>
</dbReference>
<evidence type="ECO:0000256" key="6">
    <source>
        <dbReference type="SAM" id="MobiDB-lite"/>
    </source>
</evidence>
<dbReference type="GO" id="GO:0000981">
    <property type="term" value="F:DNA-binding transcription factor activity, RNA polymerase II-specific"/>
    <property type="evidence" value="ECO:0007669"/>
    <property type="project" value="InterPro"/>
</dbReference>
<feature type="domain" description="Zn(2)-C6 fungal-type" evidence="7">
    <location>
        <begin position="16"/>
        <end position="46"/>
    </location>
</feature>
<reference evidence="9" key="2">
    <citation type="submission" date="2015-01" db="EMBL/GenBank/DDBJ databases">
        <title>Evolutionary Origins and Diversification of the Mycorrhizal Mutualists.</title>
        <authorList>
            <consortium name="DOE Joint Genome Institute"/>
            <consortium name="Mycorrhizal Genomics Consortium"/>
            <person name="Kohler A."/>
            <person name="Kuo A."/>
            <person name="Nagy L.G."/>
            <person name="Floudas D."/>
            <person name="Copeland A."/>
            <person name="Barry K.W."/>
            <person name="Cichocki N."/>
            <person name="Veneault-Fourrey C."/>
            <person name="LaButti K."/>
            <person name="Lindquist E.A."/>
            <person name="Lipzen A."/>
            <person name="Lundell T."/>
            <person name="Morin E."/>
            <person name="Murat C."/>
            <person name="Riley R."/>
            <person name="Ohm R."/>
            <person name="Sun H."/>
            <person name="Tunlid A."/>
            <person name="Henrissat B."/>
            <person name="Grigoriev I.V."/>
            <person name="Hibbett D.S."/>
            <person name="Martin F."/>
        </authorList>
    </citation>
    <scope>NUCLEOTIDE SEQUENCE [LARGE SCALE GENOMIC DNA]</scope>
    <source>
        <strain evidence="9">Zn</strain>
    </source>
</reference>
<evidence type="ECO:0000313" key="9">
    <source>
        <dbReference type="Proteomes" id="UP000054321"/>
    </source>
</evidence>
<dbReference type="SUPFAM" id="SSF57701">
    <property type="entry name" value="Zn2/Cys6 DNA-binding domain"/>
    <property type="match status" value="1"/>
</dbReference>
<dbReference type="CDD" id="cd00067">
    <property type="entry name" value="GAL4"/>
    <property type="match status" value="1"/>
</dbReference>
<dbReference type="OrthoDB" id="3862662at2759"/>
<name>A0A0C3C4M6_OIDMZ</name>